<evidence type="ECO:0000256" key="10">
    <source>
        <dbReference type="PROSITE-ProRule" id="PRU01240"/>
    </source>
</evidence>
<comment type="similarity">
    <text evidence="1">Belongs to the peptidase S8 family. Furin subfamily.</text>
</comment>
<comment type="caution">
    <text evidence="10">Lacks conserved residue(s) required for the propagation of feature annotation.</text>
</comment>
<evidence type="ECO:0000256" key="2">
    <source>
        <dbReference type="ARBA" id="ARBA00022670"/>
    </source>
</evidence>
<accession>A0A6H5G8T2</accession>
<keyword evidence="7" id="KW-0865">Zymogen</keyword>
<evidence type="ECO:0000259" key="11">
    <source>
        <dbReference type="PROSITE" id="PS51829"/>
    </source>
</evidence>
<dbReference type="InterPro" id="IPR002884">
    <property type="entry name" value="P_dom"/>
</dbReference>
<dbReference type="PROSITE" id="PS00138">
    <property type="entry name" value="SUBTILASE_SER"/>
    <property type="match status" value="1"/>
</dbReference>
<dbReference type="Proteomes" id="UP000479000">
    <property type="component" value="Unassembled WGS sequence"/>
</dbReference>
<dbReference type="PROSITE" id="PS51829">
    <property type="entry name" value="P_HOMO_B"/>
    <property type="match status" value="1"/>
</dbReference>
<evidence type="ECO:0000256" key="6">
    <source>
        <dbReference type="ARBA" id="ARBA00022825"/>
    </source>
</evidence>
<gene>
    <name evidence="12" type="ORF">NTEN_LOCUS4902</name>
</gene>
<dbReference type="GO" id="GO:0004252">
    <property type="term" value="F:serine-type endopeptidase activity"/>
    <property type="evidence" value="ECO:0007669"/>
    <property type="project" value="InterPro"/>
</dbReference>
<dbReference type="EMBL" id="CADCXU010007285">
    <property type="protein sequence ID" value="CAA9998619.1"/>
    <property type="molecule type" value="Genomic_DNA"/>
</dbReference>
<dbReference type="OrthoDB" id="6609682at2759"/>
<dbReference type="PANTHER" id="PTHR42884:SF23">
    <property type="entry name" value="FURIN-LIKE PROTEASE 2"/>
    <property type="match status" value="1"/>
</dbReference>
<reference evidence="12 13" key="1">
    <citation type="submission" date="2020-02" db="EMBL/GenBank/DDBJ databases">
        <authorList>
            <person name="Ferguson B K."/>
        </authorList>
    </citation>
    <scope>NUCLEOTIDE SEQUENCE [LARGE SCALE GENOMIC DNA]</scope>
</reference>
<keyword evidence="4" id="KW-0732">Signal</keyword>
<keyword evidence="3" id="KW-0165">Cleavage on pair of basic residues</keyword>
<dbReference type="InterPro" id="IPR023828">
    <property type="entry name" value="Peptidase_S8_Ser-AS"/>
</dbReference>
<dbReference type="InterPro" id="IPR036852">
    <property type="entry name" value="Peptidase_S8/S53_dom_sf"/>
</dbReference>
<dbReference type="SUPFAM" id="SSF52743">
    <property type="entry name" value="Subtilisin-like"/>
    <property type="match status" value="1"/>
</dbReference>
<evidence type="ECO:0000256" key="7">
    <source>
        <dbReference type="ARBA" id="ARBA00023145"/>
    </source>
</evidence>
<dbReference type="SUPFAM" id="SSF49785">
    <property type="entry name" value="Galactose-binding domain-like"/>
    <property type="match status" value="1"/>
</dbReference>
<dbReference type="Pfam" id="PF00082">
    <property type="entry name" value="Peptidase_S8"/>
    <property type="match status" value="1"/>
</dbReference>
<dbReference type="PROSITE" id="PS51892">
    <property type="entry name" value="SUBTILASE"/>
    <property type="match status" value="1"/>
</dbReference>
<evidence type="ECO:0000313" key="13">
    <source>
        <dbReference type="Proteomes" id="UP000479000"/>
    </source>
</evidence>
<dbReference type="PANTHER" id="PTHR42884">
    <property type="entry name" value="PROPROTEIN CONVERTASE SUBTILISIN/KEXIN-RELATED"/>
    <property type="match status" value="1"/>
</dbReference>
<dbReference type="GO" id="GO:0016485">
    <property type="term" value="P:protein processing"/>
    <property type="evidence" value="ECO:0007669"/>
    <property type="project" value="TreeGrafter"/>
</dbReference>
<proteinExistence type="inferred from homology"/>
<evidence type="ECO:0000256" key="1">
    <source>
        <dbReference type="ARBA" id="ARBA00005325"/>
    </source>
</evidence>
<name>A0A6H5G8T2_9HEMI</name>
<evidence type="ECO:0000256" key="9">
    <source>
        <dbReference type="ARBA" id="ARBA00023180"/>
    </source>
</evidence>
<dbReference type="AlphaFoldDB" id="A0A6H5G8T2"/>
<evidence type="ECO:0000256" key="5">
    <source>
        <dbReference type="ARBA" id="ARBA00022801"/>
    </source>
</evidence>
<keyword evidence="9" id="KW-0325">Glycoprotein</keyword>
<sequence>MFDAGTSASAPLAAGMCALALEANPNLSWRDLQHIVVMSANPRPLQRESGWVLNGARRKVSSRWMIDPQALYATYTLYHYKMPVFSSRPINKSFGSELALSTNVSGCDGQDNEVHYLEHVQCKVSLSFFPRGNLKLLLVSPSGTPSTLLAYRPKDEIAATLDDWPFLSVHFWGEDPRGQWTLRILNNGRKKVDTDGVFIKWQLYFYGTDTKPVNLKPPSLQLYKNNQDKITETDFYKGAEHILVRRAHLRVTWTKPAASATLVTIRATVARQLQTRHALPADRISFSTTGNASNRRAKFKISSTNSIYRAVSFSTIQFELSKENRHMLTLHCENCAFLQAINSTDRRLERDAYPRRILNFGNNLCSIRVRGWTNPRVAILSKRASTEVNHPPNIRLLLPSLS</sequence>
<evidence type="ECO:0000256" key="3">
    <source>
        <dbReference type="ARBA" id="ARBA00022685"/>
    </source>
</evidence>
<dbReference type="Pfam" id="PF01483">
    <property type="entry name" value="P_proprotein"/>
    <property type="match status" value="1"/>
</dbReference>
<dbReference type="GO" id="GO:0005802">
    <property type="term" value="C:trans-Golgi network"/>
    <property type="evidence" value="ECO:0007669"/>
    <property type="project" value="TreeGrafter"/>
</dbReference>
<dbReference type="GO" id="GO:0000139">
    <property type="term" value="C:Golgi membrane"/>
    <property type="evidence" value="ECO:0007669"/>
    <property type="project" value="TreeGrafter"/>
</dbReference>
<evidence type="ECO:0000256" key="8">
    <source>
        <dbReference type="ARBA" id="ARBA00023157"/>
    </source>
</evidence>
<keyword evidence="2" id="KW-0645">Protease</keyword>
<keyword evidence="8" id="KW-1015">Disulfide bond</keyword>
<dbReference type="Gene3D" id="2.60.120.260">
    <property type="entry name" value="Galactose-binding domain-like"/>
    <property type="match status" value="1"/>
</dbReference>
<dbReference type="InterPro" id="IPR000209">
    <property type="entry name" value="Peptidase_S8/S53_dom"/>
</dbReference>
<dbReference type="InterPro" id="IPR008979">
    <property type="entry name" value="Galactose-bd-like_sf"/>
</dbReference>
<evidence type="ECO:0000313" key="12">
    <source>
        <dbReference type="EMBL" id="CAA9998619.1"/>
    </source>
</evidence>
<dbReference type="Gene3D" id="3.40.50.200">
    <property type="entry name" value="Peptidase S8/S53 domain"/>
    <property type="match status" value="1"/>
</dbReference>
<feature type="domain" description="P/Homo B" evidence="11">
    <location>
        <begin position="66"/>
        <end position="211"/>
    </location>
</feature>
<protein>
    <recommendedName>
        <fullName evidence="11">P/Homo B domain-containing protein</fullName>
    </recommendedName>
</protein>
<keyword evidence="6" id="KW-0720">Serine protease</keyword>
<organism evidence="12 13">
    <name type="scientific">Nesidiocoris tenuis</name>
    <dbReference type="NCBI Taxonomy" id="355587"/>
    <lineage>
        <taxon>Eukaryota</taxon>
        <taxon>Metazoa</taxon>
        <taxon>Ecdysozoa</taxon>
        <taxon>Arthropoda</taxon>
        <taxon>Hexapoda</taxon>
        <taxon>Insecta</taxon>
        <taxon>Pterygota</taxon>
        <taxon>Neoptera</taxon>
        <taxon>Paraneoptera</taxon>
        <taxon>Hemiptera</taxon>
        <taxon>Heteroptera</taxon>
        <taxon>Panheteroptera</taxon>
        <taxon>Cimicomorpha</taxon>
        <taxon>Miridae</taxon>
        <taxon>Dicyphina</taxon>
        <taxon>Nesidiocoris</taxon>
    </lineage>
</organism>
<evidence type="ECO:0000256" key="4">
    <source>
        <dbReference type="ARBA" id="ARBA00022729"/>
    </source>
</evidence>
<keyword evidence="5" id="KW-0378">Hydrolase</keyword>
<keyword evidence="13" id="KW-1185">Reference proteome</keyword>
<dbReference type="FunFam" id="2.60.120.260:FF:000006">
    <property type="entry name" value="Proprotein convertase subtilisin/kexin type 5"/>
    <property type="match status" value="1"/>
</dbReference>